<evidence type="ECO:0000313" key="3">
    <source>
        <dbReference type="EMBL" id="RCI09451.1"/>
    </source>
</evidence>
<accession>A0A367L4V9</accession>
<reference evidence="3 4" key="1">
    <citation type="journal article" date="2015" name="BMC Genomics">
        <title>Insights from the genome of Ophiocordyceps polyrhachis-furcata to pathogenicity and host specificity in insect fungi.</title>
        <authorList>
            <person name="Wichadakul D."/>
            <person name="Kobmoo N."/>
            <person name="Ingsriswang S."/>
            <person name="Tangphatsornruang S."/>
            <person name="Chantasingh D."/>
            <person name="Luangsa-ard J.J."/>
            <person name="Eurwilaichitr L."/>
        </authorList>
    </citation>
    <scope>NUCLEOTIDE SEQUENCE [LARGE SCALE GENOMIC DNA]</scope>
    <source>
        <strain evidence="3 4">BCC 54312</strain>
    </source>
</reference>
<keyword evidence="4" id="KW-1185">Reference proteome</keyword>
<keyword evidence="2" id="KW-0732">Signal</keyword>
<evidence type="ECO:0000256" key="1">
    <source>
        <dbReference type="SAM" id="MobiDB-lite"/>
    </source>
</evidence>
<name>A0A367L4V9_9HYPO</name>
<protein>
    <submittedName>
        <fullName evidence="3">Uncharacterized protein</fullName>
    </submittedName>
</protein>
<comment type="caution">
    <text evidence="3">The sequence shown here is derived from an EMBL/GenBank/DDBJ whole genome shotgun (WGS) entry which is preliminary data.</text>
</comment>
<feature type="region of interest" description="Disordered" evidence="1">
    <location>
        <begin position="17"/>
        <end position="40"/>
    </location>
</feature>
<feature type="signal peptide" evidence="2">
    <location>
        <begin position="1"/>
        <end position="16"/>
    </location>
</feature>
<feature type="chain" id="PRO_5016901335" evidence="2">
    <location>
        <begin position="17"/>
        <end position="86"/>
    </location>
</feature>
<dbReference type="AlphaFoldDB" id="A0A367L4V9"/>
<evidence type="ECO:0000256" key="2">
    <source>
        <dbReference type="SAM" id="SignalP"/>
    </source>
</evidence>
<evidence type="ECO:0000313" key="4">
    <source>
        <dbReference type="Proteomes" id="UP000253664"/>
    </source>
</evidence>
<organism evidence="3 4">
    <name type="scientific">Ophiocordyceps polyrhachis-furcata BCC 54312</name>
    <dbReference type="NCBI Taxonomy" id="1330021"/>
    <lineage>
        <taxon>Eukaryota</taxon>
        <taxon>Fungi</taxon>
        <taxon>Dikarya</taxon>
        <taxon>Ascomycota</taxon>
        <taxon>Pezizomycotina</taxon>
        <taxon>Sordariomycetes</taxon>
        <taxon>Hypocreomycetidae</taxon>
        <taxon>Hypocreales</taxon>
        <taxon>Ophiocordycipitaceae</taxon>
        <taxon>Ophiocordyceps</taxon>
    </lineage>
</organism>
<dbReference type="Proteomes" id="UP000253664">
    <property type="component" value="Unassembled WGS sequence"/>
</dbReference>
<proteinExistence type="predicted"/>
<gene>
    <name evidence="3" type="ORF">L249_3736</name>
</gene>
<sequence>MKGLVIALLAIATATALPTPTPQLRKTKTAGPDEAPPAAEEKSWVMRLSCMANFSGNVAPACANLNPNQAPRRLPPQAATRYEVKT</sequence>
<dbReference type="EMBL" id="LKCN02000015">
    <property type="protein sequence ID" value="RCI09451.1"/>
    <property type="molecule type" value="Genomic_DNA"/>
</dbReference>